<dbReference type="RefSeq" id="WP_157391040.1">
    <property type="nucleotide sequence ID" value="NZ_WRPP01000006.1"/>
</dbReference>
<proteinExistence type="predicted"/>
<keyword evidence="3" id="KW-0804">Transcription</keyword>
<dbReference type="Pfam" id="PF02311">
    <property type="entry name" value="AraC_binding"/>
    <property type="match status" value="1"/>
</dbReference>
<keyword evidence="6" id="KW-1185">Reference proteome</keyword>
<dbReference type="Pfam" id="PF12833">
    <property type="entry name" value="HTH_18"/>
    <property type="match status" value="1"/>
</dbReference>
<organism evidence="5 6">
    <name type="scientific">Nocardia terrae</name>
    <dbReference type="NCBI Taxonomy" id="2675851"/>
    <lineage>
        <taxon>Bacteria</taxon>
        <taxon>Bacillati</taxon>
        <taxon>Actinomycetota</taxon>
        <taxon>Actinomycetes</taxon>
        <taxon>Mycobacteriales</taxon>
        <taxon>Nocardiaceae</taxon>
        <taxon>Nocardia</taxon>
    </lineage>
</organism>
<comment type="caution">
    <text evidence="5">The sequence shown here is derived from an EMBL/GenBank/DDBJ whole genome shotgun (WGS) entry which is preliminary data.</text>
</comment>
<protein>
    <submittedName>
        <fullName evidence="5">Helix-turn-helix domain-containing protein</fullName>
    </submittedName>
</protein>
<dbReference type="PANTHER" id="PTHR43280:SF32">
    <property type="entry name" value="TRANSCRIPTIONAL REGULATORY PROTEIN"/>
    <property type="match status" value="1"/>
</dbReference>
<evidence type="ECO:0000256" key="1">
    <source>
        <dbReference type="ARBA" id="ARBA00023015"/>
    </source>
</evidence>
<sequence length="287" mass="31383">MVNNGQPIRTLRYAPKADSTTGLDLLSFGQVRLMPVAGRAVVRGDFHVLARCTAGTGSVTVDFVTHPVTAGTITWIRPGWTHRWDDIADLRGYLLLCPSELLPAATLGHLPSPATPPNLRATPLTDAAFDHLTTEYAATPPDPAILRHLLSALTLRLAAALPVLPDSTDLFTRFAHLTERYHSETREVSWYASQLGYSPRTLSRAVQSATGSTAKQYLNSRVILEAKRLLAHEPVTTAECARRLGFDDPANFTKFFRTHAATTPTDFRLSLSGSVRSSLPEHVPSHE</sequence>
<dbReference type="GO" id="GO:0003700">
    <property type="term" value="F:DNA-binding transcription factor activity"/>
    <property type="evidence" value="ECO:0007669"/>
    <property type="project" value="InterPro"/>
</dbReference>
<dbReference type="InterPro" id="IPR009057">
    <property type="entry name" value="Homeodomain-like_sf"/>
</dbReference>
<accession>A0A7K1V5U1</accession>
<dbReference type="GO" id="GO:0043565">
    <property type="term" value="F:sequence-specific DNA binding"/>
    <property type="evidence" value="ECO:0007669"/>
    <property type="project" value="InterPro"/>
</dbReference>
<dbReference type="Gene3D" id="1.10.10.60">
    <property type="entry name" value="Homeodomain-like"/>
    <property type="match status" value="1"/>
</dbReference>
<dbReference type="InterPro" id="IPR037923">
    <property type="entry name" value="HTH-like"/>
</dbReference>
<dbReference type="InterPro" id="IPR018060">
    <property type="entry name" value="HTH_AraC"/>
</dbReference>
<dbReference type="Proteomes" id="UP000466794">
    <property type="component" value="Unassembled WGS sequence"/>
</dbReference>
<dbReference type="AlphaFoldDB" id="A0A7K1V5U1"/>
<evidence type="ECO:0000313" key="6">
    <source>
        <dbReference type="Proteomes" id="UP000466794"/>
    </source>
</evidence>
<dbReference type="PROSITE" id="PS01124">
    <property type="entry name" value="HTH_ARAC_FAMILY_2"/>
    <property type="match status" value="1"/>
</dbReference>
<dbReference type="InterPro" id="IPR003313">
    <property type="entry name" value="AraC-bd"/>
</dbReference>
<keyword evidence="1" id="KW-0805">Transcription regulation</keyword>
<dbReference type="PANTHER" id="PTHR43280">
    <property type="entry name" value="ARAC-FAMILY TRANSCRIPTIONAL REGULATOR"/>
    <property type="match status" value="1"/>
</dbReference>
<dbReference type="SMART" id="SM00342">
    <property type="entry name" value="HTH_ARAC"/>
    <property type="match status" value="1"/>
</dbReference>
<keyword evidence="2" id="KW-0238">DNA-binding</keyword>
<dbReference type="SUPFAM" id="SSF46689">
    <property type="entry name" value="Homeodomain-like"/>
    <property type="match status" value="1"/>
</dbReference>
<evidence type="ECO:0000259" key="4">
    <source>
        <dbReference type="PROSITE" id="PS01124"/>
    </source>
</evidence>
<feature type="domain" description="HTH araC/xylS-type" evidence="4">
    <location>
        <begin position="172"/>
        <end position="270"/>
    </location>
</feature>
<dbReference type="SUPFAM" id="SSF51215">
    <property type="entry name" value="Regulatory protein AraC"/>
    <property type="match status" value="1"/>
</dbReference>
<name>A0A7K1V5U1_9NOCA</name>
<evidence type="ECO:0000256" key="2">
    <source>
        <dbReference type="ARBA" id="ARBA00023125"/>
    </source>
</evidence>
<evidence type="ECO:0000256" key="3">
    <source>
        <dbReference type="ARBA" id="ARBA00023163"/>
    </source>
</evidence>
<reference evidence="5 6" key="1">
    <citation type="submission" date="2019-12" db="EMBL/GenBank/DDBJ databases">
        <title>Nocardia sp. nov. ET3-3 isolated from soil.</title>
        <authorList>
            <person name="Kanchanasin P."/>
            <person name="Tanasupawat S."/>
            <person name="Yuki M."/>
            <person name="Kudo T."/>
        </authorList>
    </citation>
    <scope>NUCLEOTIDE SEQUENCE [LARGE SCALE GENOMIC DNA]</scope>
    <source>
        <strain evidence="5 6">ET3-3</strain>
    </source>
</reference>
<gene>
    <name evidence="5" type="ORF">GPX89_30035</name>
</gene>
<evidence type="ECO:0000313" key="5">
    <source>
        <dbReference type="EMBL" id="MVU81468.1"/>
    </source>
</evidence>
<dbReference type="EMBL" id="WRPP01000006">
    <property type="protein sequence ID" value="MVU81468.1"/>
    <property type="molecule type" value="Genomic_DNA"/>
</dbReference>